<name>A0A854QHZ0_CRYNE</name>
<accession>A0A854QHZ0</accession>
<comment type="caution">
    <text evidence="2">The sequence shown here is derived from an EMBL/GenBank/DDBJ whole genome shotgun (WGS) entry which is preliminary data.</text>
</comment>
<feature type="compositionally biased region" description="Polar residues" evidence="1">
    <location>
        <begin position="73"/>
        <end position="86"/>
    </location>
</feature>
<protein>
    <submittedName>
        <fullName evidence="2">Uncharacterized protein</fullName>
    </submittedName>
</protein>
<reference evidence="2 3" key="1">
    <citation type="submission" date="2017-06" db="EMBL/GenBank/DDBJ databases">
        <title>Global population genomics of the pathogenic fungus Cryptococcus neoformans var. grubii.</title>
        <authorList>
            <person name="Cuomo C."/>
            <person name="Litvintseva A."/>
            <person name="Chen Y."/>
            <person name="Young S."/>
            <person name="Zeng Q."/>
            <person name="Chapman S."/>
            <person name="Gujja S."/>
            <person name="Saif S."/>
            <person name="Birren B."/>
        </authorList>
    </citation>
    <scope>NUCLEOTIDE SEQUENCE [LARGE SCALE GENOMIC DNA]</scope>
    <source>
        <strain evidence="2 3">Tu259-1</strain>
    </source>
</reference>
<evidence type="ECO:0000256" key="1">
    <source>
        <dbReference type="SAM" id="MobiDB-lite"/>
    </source>
</evidence>
<gene>
    <name evidence="2" type="ORF">C361_01938</name>
</gene>
<organism evidence="2 3">
    <name type="scientific">Cryptococcus neoformans Tu259-1</name>
    <dbReference type="NCBI Taxonomy" id="1230072"/>
    <lineage>
        <taxon>Eukaryota</taxon>
        <taxon>Fungi</taxon>
        <taxon>Dikarya</taxon>
        <taxon>Basidiomycota</taxon>
        <taxon>Agaricomycotina</taxon>
        <taxon>Tremellomycetes</taxon>
        <taxon>Tremellales</taxon>
        <taxon>Cryptococcaceae</taxon>
        <taxon>Cryptococcus</taxon>
        <taxon>Cryptococcus neoformans species complex</taxon>
    </lineage>
</organism>
<proteinExistence type="predicted"/>
<feature type="region of interest" description="Disordered" evidence="1">
    <location>
        <begin position="62"/>
        <end position="104"/>
    </location>
</feature>
<evidence type="ECO:0000313" key="2">
    <source>
        <dbReference type="EMBL" id="OXG24938.1"/>
    </source>
</evidence>
<sequence>MLVDNDIELIRILFDELTDYFQHVAPSIVPACLNERKREGSNTCKRGVNNVVKPDIQRRRRSQLRFGVMSEEGCTQTRSARSTVDSTVPDDVLGHGPQAPEDVSIAEETAGDVFAYEKDSDLNRFSKTTSMRRNG</sequence>
<evidence type="ECO:0000313" key="3">
    <source>
        <dbReference type="Proteomes" id="UP000199727"/>
    </source>
</evidence>
<dbReference type="AlphaFoldDB" id="A0A854QHZ0"/>
<dbReference type="Proteomes" id="UP000199727">
    <property type="component" value="Unassembled WGS sequence"/>
</dbReference>
<dbReference type="EMBL" id="AMKT01000028">
    <property type="protein sequence ID" value="OXG24938.1"/>
    <property type="molecule type" value="Genomic_DNA"/>
</dbReference>